<evidence type="ECO:0000256" key="7">
    <source>
        <dbReference type="ARBA" id="ARBA00023125"/>
    </source>
</evidence>
<dbReference type="CDD" id="cd17536">
    <property type="entry name" value="REC_YesN-like"/>
    <property type="match status" value="1"/>
</dbReference>
<dbReference type="InterPro" id="IPR051552">
    <property type="entry name" value="HptR"/>
</dbReference>
<dbReference type="PROSITE" id="PS01124">
    <property type="entry name" value="HTH_ARAC_FAMILY_2"/>
    <property type="match status" value="1"/>
</dbReference>
<evidence type="ECO:0000256" key="4">
    <source>
        <dbReference type="ARBA" id="ARBA00022553"/>
    </source>
</evidence>
<dbReference type="InterPro" id="IPR009057">
    <property type="entry name" value="Homeodomain-like_sf"/>
</dbReference>
<accession>A0A329U1G1</accession>
<keyword evidence="6" id="KW-0805">Transcription regulation</keyword>
<dbReference type="Gene3D" id="1.10.10.60">
    <property type="entry name" value="Homeodomain-like"/>
    <property type="match status" value="2"/>
</dbReference>
<dbReference type="PANTHER" id="PTHR42713:SF3">
    <property type="entry name" value="TRANSCRIPTIONAL REGULATORY PROTEIN HPTR"/>
    <property type="match status" value="1"/>
</dbReference>
<evidence type="ECO:0000259" key="11">
    <source>
        <dbReference type="PROSITE" id="PS01124"/>
    </source>
</evidence>
<dbReference type="InterPro" id="IPR011006">
    <property type="entry name" value="CheY-like_superfamily"/>
</dbReference>
<dbReference type="Gene3D" id="3.40.50.2300">
    <property type="match status" value="1"/>
</dbReference>
<keyword evidence="4 10" id="KW-0597">Phosphoprotein</keyword>
<dbReference type="PROSITE" id="PS50110">
    <property type="entry name" value="RESPONSE_REGULATORY"/>
    <property type="match status" value="1"/>
</dbReference>
<evidence type="ECO:0000256" key="10">
    <source>
        <dbReference type="PROSITE-ProRule" id="PRU00169"/>
    </source>
</evidence>
<dbReference type="Pfam" id="PF00072">
    <property type="entry name" value="Response_reg"/>
    <property type="match status" value="1"/>
</dbReference>
<keyword evidence="5" id="KW-0902">Two-component regulatory system</keyword>
<feature type="domain" description="Response regulatory" evidence="12">
    <location>
        <begin position="3"/>
        <end position="119"/>
    </location>
</feature>
<dbReference type="InterPro" id="IPR001789">
    <property type="entry name" value="Sig_transdc_resp-reg_receiver"/>
</dbReference>
<gene>
    <name evidence="13" type="ORF">C4N26_03960</name>
</gene>
<dbReference type="SUPFAM" id="SSF46689">
    <property type="entry name" value="Homeodomain-like"/>
    <property type="match status" value="2"/>
</dbReference>
<feature type="modified residue" description="4-aspartylphosphate" evidence="10">
    <location>
        <position position="55"/>
    </location>
</feature>
<dbReference type="GO" id="GO:0005737">
    <property type="term" value="C:cytoplasm"/>
    <property type="evidence" value="ECO:0007669"/>
    <property type="project" value="UniProtKB-SubCell"/>
</dbReference>
<dbReference type="InterPro" id="IPR018060">
    <property type="entry name" value="HTH_AraC"/>
</dbReference>
<sequence length="258" mass="29771">MYRVLLVEDEEIIRKGIRYSVPWEECGCSVVGEAENGAAGEEKIAELQPDIVITDITMPVKNGLEMIADTREKFNYIAIILTGYSEFEYAQQAIRNGVSDYVLKPLDMDEMRTALEKAVRLAGDNQYLQQREDEAEAVRSRTALPPLSEDKVTDPLVLRIVAYLKENYRSKITLADLQEQFHYSERYINQKFQKELGTTVIDYLNRCRIQNALELIRKGKLPISQIGWECGIGEYKYFNHVFKKYIGCSVREYQSTLK</sequence>
<evidence type="ECO:0000256" key="5">
    <source>
        <dbReference type="ARBA" id="ARBA00023012"/>
    </source>
</evidence>
<dbReference type="GO" id="GO:0003700">
    <property type="term" value="F:DNA-binding transcription factor activity"/>
    <property type="evidence" value="ECO:0007669"/>
    <property type="project" value="InterPro"/>
</dbReference>
<evidence type="ECO:0000313" key="14">
    <source>
        <dbReference type="Proteomes" id="UP000251144"/>
    </source>
</evidence>
<name>A0A329U1G1_9FIRM</name>
<evidence type="ECO:0000256" key="3">
    <source>
        <dbReference type="ARBA" id="ARBA00022490"/>
    </source>
</evidence>
<evidence type="ECO:0000313" key="13">
    <source>
        <dbReference type="EMBL" id="RAW55124.1"/>
    </source>
</evidence>
<dbReference type="EMBL" id="PRLB01000002">
    <property type="protein sequence ID" value="RAW55124.1"/>
    <property type="molecule type" value="Genomic_DNA"/>
</dbReference>
<evidence type="ECO:0000256" key="1">
    <source>
        <dbReference type="ARBA" id="ARBA00004496"/>
    </source>
</evidence>
<dbReference type="GO" id="GO:0043565">
    <property type="term" value="F:sequence-specific DNA binding"/>
    <property type="evidence" value="ECO:0007669"/>
    <property type="project" value="InterPro"/>
</dbReference>
<dbReference type="SUPFAM" id="SSF52172">
    <property type="entry name" value="CheY-like"/>
    <property type="match status" value="1"/>
</dbReference>
<evidence type="ECO:0000256" key="2">
    <source>
        <dbReference type="ARBA" id="ARBA00018672"/>
    </source>
</evidence>
<proteinExistence type="predicted"/>
<comment type="caution">
    <text evidence="13">The sequence shown here is derived from an EMBL/GenBank/DDBJ whole genome shotgun (WGS) entry which is preliminary data.</text>
</comment>
<evidence type="ECO:0000256" key="6">
    <source>
        <dbReference type="ARBA" id="ARBA00023015"/>
    </source>
</evidence>
<keyword evidence="8" id="KW-0804">Transcription</keyword>
<dbReference type="SMART" id="SM00342">
    <property type="entry name" value="HTH_ARAC"/>
    <property type="match status" value="1"/>
</dbReference>
<dbReference type="PANTHER" id="PTHR42713">
    <property type="entry name" value="HISTIDINE KINASE-RELATED"/>
    <property type="match status" value="1"/>
</dbReference>
<feature type="domain" description="HTH araC/xylS-type" evidence="11">
    <location>
        <begin position="158"/>
        <end position="256"/>
    </location>
</feature>
<keyword evidence="7 13" id="KW-0238">DNA-binding</keyword>
<evidence type="ECO:0000256" key="8">
    <source>
        <dbReference type="ARBA" id="ARBA00023163"/>
    </source>
</evidence>
<dbReference type="RefSeq" id="WP_158400416.1">
    <property type="nucleotide sequence ID" value="NZ_PRLB01000002.1"/>
</dbReference>
<dbReference type="OrthoDB" id="159632at2"/>
<keyword evidence="3" id="KW-0963">Cytoplasm</keyword>
<evidence type="ECO:0000256" key="9">
    <source>
        <dbReference type="ARBA" id="ARBA00024867"/>
    </source>
</evidence>
<comment type="function">
    <text evidence="9">May play the central regulatory role in sporulation. It may be an element of the effector pathway responsible for the activation of sporulation genes in response to nutritional stress. Spo0A may act in concert with spo0H (a sigma factor) to control the expression of some genes that are critical to the sporulation process.</text>
</comment>
<dbReference type="AlphaFoldDB" id="A0A329U1G1"/>
<protein>
    <recommendedName>
        <fullName evidence="2">Stage 0 sporulation protein A homolog</fullName>
    </recommendedName>
</protein>
<dbReference type="Pfam" id="PF12833">
    <property type="entry name" value="HTH_18"/>
    <property type="match status" value="1"/>
</dbReference>
<evidence type="ECO:0000259" key="12">
    <source>
        <dbReference type="PROSITE" id="PS50110"/>
    </source>
</evidence>
<dbReference type="GO" id="GO:0000160">
    <property type="term" value="P:phosphorelay signal transduction system"/>
    <property type="evidence" value="ECO:0007669"/>
    <property type="project" value="UniProtKB-KW"/>
</dbReference>
<dbReference type="SMART" id="SM00448">
    <property type="entry name" value="REC"/>
    <property type="match status" value="1"/>
</dbReference>
<dbReference type="Proteomes" id="UP000251144">
    <property type="component" value="Unassembled WGS sequence"/>
</dbReference>
<comment type="subcellular location">
    <subcellularLocation>
        <location evidence="1">Cytoplasm</location>
    </subcellularLocation>
</comment>
<reference evidence="13 14" key="1">
    <citation type="submission" date="2018-02" db="EMBL/GenBank/DDBJ databases">
        <title>Complete genome sequencing of Faecalibacterium prausnitzii strains isolated from the human gut.</title>
        <authorList>
            <person name="Fitzgerald B.C."/>
            <person name="Shkoporov A.N."/>
            <person name="Ross P.R."/>
            <person name="Hill C."/>
        </authorList>
    </citation>
    <scope>NUCLEOTIDE SEQUENCE [LARGE SCALE GENOMIC DNA]</scope>
    <source>
        <strain evidence="13 14">APC942/32-1</strain>
    </source>
</reference>
<organism evidence="13 14">
    <name type="scientific">Faecalibacterium prausnitzii</name>
    <dbReference type="NCBI Taxonomy" id="853"/>
    <lineage>
        <taxon>Bacteria</taxon>
        <taxon>Bacillati</taxon>
        <taxon>Bacillota</taxon>
        <taxon>Clostridia</taxon>
        <taxon>Eubacteriales</taxon>
        <taxon>Oscillospiraceae</taxon>
        <taxon>Faecalibacterium</taxon>
    </lineage>
</organism>